<dbReference type="RefSeq" id="WP_120558076.1">
    <property type="nucleotide sequence ID" value="NZ_RAWK01000173.1"/>
</dbReference>
<evidence type="ECO:0000313" key="3">
    <source>
        <dbReference type="Proteomes" id="UP000267003"/>
    </source>
</evidence>
<reference evidence="3" key="1">
    <citation type="submission" date="2018-09" db="EMBL/GenBank/DDBJ databases">
        <authorList>
            <person name="Livingstone P.G."/>
            <person name="Whitworth D.E."/>
        </authorList>
    </citation>
    <scope>NUCLEOTIDE SEQUENCE [LARGE SCALE GENOMIC DNA]</scope>
    <source>
        <strain evidence="3">AB050A</strain>
    </source>
</reference>
<gene>
    <name evidence="2" type="ORF">D7W81_25935</name>
</gene>
<dbReference type="InterPro" id="IPR015943">
    <property type="entry name" value="WD40/YVTN_repeat-like_dom_sf"/>
</dbReference>
<keyword evidence="3" id="KW-1185">Reference proteome</keyword>
<dbReference type="PROSITE" id="PS51257">
    <property type="entry name" value="PROKAR_LIPOPROTEIN"/>
    <property type="match status" value="1"/>
</dbReference>
<feature type="signal peptide" evidence="1">
    <location>
        <begin position="1"/>
        <end position="25"/>
    </location>
</feature>
<organism evidence="2 3">
    <name type="scientific">Corallococcus aberystwythensis</name>
    <dbReference type="NCBI Taxonomy" id="2316722"/>
    <lineage>
        <taxon>Bacteria</taxon>
        <taxon>Pseudomonadati</taxon>
        <taxon>Myxococcota</taxon>
        <taxon>Myxococcia</taxon>
        <taxon>Myxococcales</taxon>
        <taxon>Cystobacterineae</taxon>
        <taxon>Myxococcaceae</taxon>
        <taxon>Corallococcus</taxon>
    </lineage>
</organism>
<dbReference type="InterPro" id="IPR011044">
    <property type="entry name" value="Quino_amine_DH_bsu"/>
</dbReference>
<dbReference type="SUPFAM" id="SSF50969">
    <property type="entry name" value="YVTN repeat-like/Quinoprotein amine dehydrogenase"/>
    <property type="match status" value="1"/>
</dbReference>
<dbReference type="Gene3D" id="2.130.10.10">
    <property type="entry name" value="YVTN repeat-like/Quinoprotein amine dehydrogenase"/>
    <property type="match status" value="1"/>
</dbReference>
<protein>
    <recommendedName>
        <fullName evidence="4">Choice-of-anchor B family protein</fullName>
    </recommendedName>
</protein>
<evidence type="ECO:0008006" key="4">
    <source>
        <dbReference type="Google" id="ProtNLM"/>
    </source>
</evidence>
<comment type="caution">
    <text evidence="2">The sequence shown here is derived from an EMBL/GenBank/DDBJ whole genome shotgun (WGS) entry which is preliminary data.</text>
</comment>
<dbReference type="Proteomes" id="UP000267003">
    <property type="component" value="Unassembled WGS sequence"/>
</dbReference>
<proteinExistence type="predicted"/>
<dbReference type="Pfam" id="PF08309">
    <property type="entry name" value="LVIVD"/>
    <property type="match status" value="2"/>
</dbReference>
<feature type="chain" id="PRO_5017422530" description="Choice-of-anchor B family protein" evidence="1">
    <location>
        <begin position="26"/>
        <end position="524"/>
    </location>
</feature>
<dbReference type="EMBL" id="RAWK01000173">
    <property type="protein sequence ID" value="RKH60214.1"/>
    <property type="molecule type" value="Genomic_DNA"/>
</dbReference>
<dbReference type="OrthoDB" id="48956at2"/>
<keyword evidence="1" id="KW-0732">Signal</keyword>
<name>A0A3A8QAB3_9BACT</name>
<dbReference type="AlphaFoldDB" id="A0A3A8QAB3"/>
<evidence type="ECO:0000256" key="1">
    <source>
        <dbReference type="SAM" id="SignalP"/>
    </source>
</evidence>
<accession>A0A3A8QAB3</accession>
<dbReference type="InterPro" id="IPR013211">
    <property type="entry name" value="LVIVD"/>
</dbReference>
<sequence>MTSSLRLLGTGLFACALSLSGCSNSDPAVPDTGTWDPKPIVERTDYVDEELPEPCREPNDTVPQANCSDPTSFPLGGCDLDAVRALEPSGVYQAILRYNSASAFGAGFRLDTTPSFLGRPLVHHQVGPQGFFITGELTTASKKKQQYALAGCRVPEPGHLTGCFVRCTDGVQEYAGTFHAQRMNLDREADTGAQPLRLVSESAVPVGDPVDVYVTKAHAYVVSVPRGTEEDGGLSVFNVSDPAHPVLVTRVSLPNDNYWNGVWAKGDALYVASADSGVIVFDITNPASPQYVRALPGGAIDVHTVFVDGDRLYAMSPSPNGETLLFDVASPLEPRLLSRISVPREEANSYPHDAFAYQDRLYVNHTTTGYVVLDVKRPDVTPVLGKYAFRGQYSHANAVGTIQGRTIAFEGGERSGAHLRVLDVTDPARMKLIGEVRKRPQTSIHNMVLKGTRLYVAWYHEGVRVFDVAQPDQPKEIAAFDSFQEAHPRSTSSLYQGAIGIRVPGDGNIYVVDLSRGLLVLAEP</sequence>
<evidence type="ECO:0000313" key="2">
    <source>
        <dbReference type="EMBL" id="RKH60214.1"/>
    </source>
</evidence>